<dbReference type="InterPro" id="IPR045592">
    <property type="entry name" value="DUF6461"/>
</dbReference>
<proteinExistence type="predicted"/>
<dbReference type="Pfam" id="PF20062">
    <property type="entry name" value="DUF6461"/>
    <property type="match status" value="1"/>
</dbReference>
<keyword evidence="2" id="KW-1185">Reference proteome</keyword>
<accession>A0A317NER9</accession>
<name>A0A317NER9_9NOCA</name>
<dbReference type="EMBL" id="QGTL01000007">
    <property type="protein sequence ID" value="PWV73510.1"/>
    <property type="molecule type" value="Genomic_DNA"/>
</dbReference>
<reference evidence="1 2" key="1">
    <citation type="submission" date="2018-05" db="EMBL/GenBank/DDBJ databases">
        <title>Genomic Encyclopedia of Type Strains, Phase IV (KMG-IV): sequencing the most valuable type-strain genomes for metagenomic binning, comparative biology and taxonomic classification.</title>
        <authorList>
            <person name="Goeker M."/>
        </authorList>
    </citation>
    <scope>NUCLEOTIDE SEQUENCE [LARGE SCALE GENOMIC DNA]</scope>
    <source>
        <strain evidence="1 2">DSM 44717</strain>
    </source>
</reference>
<evidence type="ECO:0000313" key="1">
    <source>
        <dbReference type="EMBL" id="PWV73510.1"/>
    </source>
</evidence>
<comment type="caution">
    <text evidence="1">The sequence shown here is derived from an EMBL/GenBank/DDBJ whole genome shotgun (WGS) entry which is preliminary data.</text>
</comment>
<dbReference type="AlphaFoldDB" id="A0A317NER9"/>
<gene>
    <name evidence="1" type="ORF">DFR69_107137</name>
</gene>
<sequence>MSVLPEPVVDELEPIVLELARGLRSRIPDRPAAALGRLGLPGDGSHGDFRPGFSATIAERPDAELSALGPLLPERILGALEMAVADLDTPPMPAVAALVPPPPDGMYGFATMGGGGETQAAVAKLAAMRPGALDLVVSATARLAERAGAVGHPSPPSPSGLSEEAVAAAHGRSQLAAGVAVAALVLRALGLGDDPATVIGAGVIAATKVLRVAPMPAEYEAARIEKIRQQYLYPRQNACQVRVHEHRFALTESEFPAESDFAENGLVAVVPGGIVVRTGTSDGRVYIVVEVLDSEPAYDDFSVWDEVVEVTWRAERGLASILGGPPAPGDYDAGSGAELTPPWPGTYRVRVRATNRDEDDDQETYRLTVWQAPAAEPVVHKRQDRLGHRLRGEPEPRRETGPADAYTWVEKSAIAEAGTITVVAQGDPESVIRSFGGDPAAAEPIQQLVDTAMTHGDPWIAVGPVAGGVMAVEDNGYQRSHAAELRALSAGTRAASLYWNVNGVTRLSFAADGRLLAAFELGEQCDETSIEPLLRDLDFREFRHRLAKGLLAVARFTDTEFTADHLARIEAEGVGFAVVPLLDDLHPAALRPDGTRLAFGSGPLGADTDRLTELPRDRQRDLAWWVVQRTAEHVGLAGDHDVVDSIATRALTPEAELRARKSRLGDRVNYWFWLCLHQATNADPLAAAVSTLESAQYAHSPSPGDFTDEVRRMISRWG</sequence>
<protein>
    <submittedName>
        <fullName evidence="1">Uncharacterized protein</fullName>
    </submittedName>
</protein>
<organism evidence="1 2">
    <name type="scientific">Nocardia neocaledoniensis</name>
    <dbReference type="NCBI Taxonomy" id="236511"/>
    <lineage>
        <taxon>Bacteria</taxon>
        <taxon>Bacillati</taxon>
        <taxon>Actinomycetota</taxon>
        <taxon>Actinomycetes</taxon>
        <taxon>Mycobacteriales</taxon>
        <taxon>Nocardiaceae</taxon>
        <taxon>Nocardia</taxon>
    </lineage>
</organism>
<dbReference type="Proteomes" id="UP000246410">
    <property type="component" value="Unassembled WGS sequence"/>
</dbReference>
<evidence type="ECO:0000313" key="2">
    <source>
        <dbReference type="Proteomes" id="UP000246410"/>
    </source>
</evidence>